<dbReference type="GO" id="GO:0005737">
    <property type="term" value="C:cytoplasm"/>
    <property type="evidence" value="ECO:0007669"/>
    <property type="project" value="InterPro"/>
</dbReference>
<comment type="caution">
    <text evidence="10">The sequence shown here is derived from an EMBL/GenBank/DDBJ whole genome shotgun (WGS) entry which is preliminary data.</text>
</comment>
<keyword evidence="3" id="KW-0547">Nucleotide-binding</keyword>
<evidence type="ECO:0000256" key="5">
    <source>
        <dbReference type="ARBA" id="ARBA00022840"/>
    </source>
</evidence>
<keyword evidence="6" id="KW-0472">Membrane</keyword>
<dbReference type="HAMAP" id="MF_00409">
    <property type="entry name" value="LpxK"/>
    <property type="match status" value="1"/>
</dbReference>
<dbReference type="Pfam" id="PF14306">
    <property type="entry name" value="PUA_2"/>
    <property type="match status" value="1"/>
</dbReference>
<evidence type="ECO:0000256" key="6">
    <source>
        <dbReference type="SAM" id="Phobius"/>
    </source>
</evidence>
<feature type="transmembrane region" description="Helical" evidence="6">
    <location>
        <begin position="41"/>
        <end position="61"/>
    </location>
</feature>
<keyword evidence="6" id="KW-1133">Transmembrane helix</keyword>
<dbReference type="GO" id="GO:0004427">
    <property type="term" value="F:inorganic diphosphate phosphatase activity"/>
    <property type="evidence" value="ECO:0007669"/>
    <property type="project" value="InterPro"/>
</dbReference>
<dbReference type="PANTHER" id="PTHR11055:SF1">
    <property type="entry name" value="PAPS SYNTHETASE, ISOFORM D"/>
    <property type="match status" value="1"/>
</dbReference>
<dbReference type="InterPro" id="IPR008162">
    <property type="entry name" value="Pyrophosphatase"/>
</dbReference>
<dbReference type="GO" id="GO:0009245">
    <property type="term" value="P:lipid A biosynthetic process"/>
    <property type="evidence" value="ECO:0007669"/>
    <property type="project" value="InterPro"/>
</dbReference>
<evidence type="ECO:0000259" key="8">
    <source>
        <dbReference type="Pfam" id="PF01747"/>
    </source>
</evidence>
<dbReference type="FunFam" id="3.40.50.620:FF:000223">
    <property type="entry name" value="Sulfate adenylyltransferase"/>
    <property type="match status" value="1"/>
</dbReference>
<dbReference type="Pfam" id="PF00719">
    <property type="entry name" value="Pyrophosphatase"/>
    <property type="match status" value="1"/>
</dbReference>
<dbReference type="InterPro" id="IPR002891">
    <property type="entry name" value="APS"/>
</dbReference>
<evidence type="ECO:0000256" key="1">
    <source>
        <dbReference type="ARBA" id="ARBA00004678"/>
    </source>
</evidence>
<protein>
    <recommendedName>
        <fullName evidence="12">Inorganic diphosphatase</fullName>
    </recommendedName>
</protein>
<keyword evidence="2" id="KW-0808">Transferase</keyword>
<dbReference type="GO" id="GO:0000287">
    <property type="term" value="F:magnesium ion binding"/>
    <property type="evidence" value="ECO:0007669"/>
    <property type="project" value="InterPro"/>
</dbReference>
<dbReference type="Proteomes" id="UP000709295">
    <property type="component" value="Unassembled WGS sequence"/>
</dbReference>
<keyword evidence="5" id="KW-0067">ATP-binding</keyword>
<evidence type="ECO:0008006" key="12">
    <source>
        <dbReference type="Google" id="ProtNLM"/>
    </source>
</evidence>
<feature type="domain" description="ATP-sulfurylase PUA-like" evidence="9">
    <location>
        <begin position="336"/>
        <end position="502"/>
    </location>
</feature>
<name>A0A8J5IPJ8_9STRA</name>
<dbReference type="GO" id="GO:0016020">
    <property type="term" value="C:membrane"/>
    <property type="evidence" value="ECO:0007669"/>
    <property type="project" value="GOC"/>
</dbReference>
<feature type="domain" description="Sulphate adenylyltransferase catalytic" evidence="8">
    <location>
        <begin position="510"/>
        <end position="717"/>
    </location>
</feature>
<dbReference type="GO" id="GO:0004020">
    <property type="term" value="F:adenylylsulfate kinase activity"/>
    <property type="evidence" value="ECO:0007669"/>
    <property type="project" value="InterPro"/>
</dbReference>
<dbReference type="EMBL" id="JAENGY010000999">
    <property type="protein sequence ID" value="KAG6953770.1"/>
    <property type="molecule type" value="Genomic_DNA"/>
</dbReference>
<feature type="domain" description="APS kinase" evidence="7">
    <location>
        <begin position="122"/>
        <end position="273"/>
    </location>
</feature>
<dbReference type="CDD" id="cd02027">
    <property type="entry name" value="APSK"/>
    <property type="match status" value="1"/>
</dbReference>
<evidence type="ECO:0000256" key="4">
    <source>
        <dbReference type="ARBA" id="ARBA00022777"/>
    </source>
</evidence>
<evidence type="ECO:0000313" key="11">
    <source>
        <dbReference type="Proteomes" id="UP000709295"/>
    </source>
</evidence>
<gene>
    <name evidence="10" type="ORF">JG688_00012659</name>
</gene>
<evidence type="ECO:0000256" key="3">
    <source>
        <dbReference type="ARBA" id="ARBA00022741"/>
    </source>
</evidence>
<dbReference type="UniPathway" id="UPA00359">
    <property type="reaction ID" value="UER00482"/>
</dbReference>
<dbReference type="InterPro" id="IPR024951">
    <property type="entry name" value="Sulfurylase_cat_dom"/>
</dbReference>
<evidence type="ECO:0000259" key="7">
    <source>
        <dbReference type="Pfam" id="PF01583"/>
    </source>
</evidence>
<dbReference type="FunFam" id="3.90.80.10:FF:000015">
    <property type="entry name" value="Sulfate adenylyltransferase"/>
    <property type="match status" value="1"/>
</dbReference>
<dbReference type="InterPro" id="IPR003758">
    <property type="entry name" value="LpxK"/>
</dbReference>
<dbReference type="FunFam" id="3.40.50.300:FF:002058">
    <property type="entry name" value="Sulfate adenylyltransferase"/>
    <property type="match status" value="1"/>
</dbReference>
<dbReference type="GO" id="GO:0004781">
    <property type="term" value="F:sulfate adenylyltransferase (ATP) activity"/>
    <property type="evidence" value="ECO:0007669"/>
    <property type="project" value="InterPro"/>
</dbReference>
<keyword evidence="4" id="KW-0418">Kinase</keyword>
<sequence length="1402" mass="156739">MSDALYASVKQDDLECNDGTASRVFSHGPDYDERRELVKKFVLAALVVMPYLVLIALFAGVGSPAHSYSNTPVIAVSDLANQTQVDQVCADQRLQKLDMQRNVYYDSSLLSRPQRYAALQQKGATLWFTGLSGSGKSTVGRALEKELLRRRLHTYRLDGDNVRIGLNRDLGFSETDRAESVRRVGEMAALFSEAGVITLVALVSPFRARRDEVRELHKKMGIPFYEVFVDVPVSVAADRDVKGLYKRAIKGEIKDFTGISSPYEQPLTPEIHLNASSQSLEDEVKMILDKLETEGLLTGVEEPPSGYPGVAVADGGNAVATFPTLFPDQPSVSRPDNYDDLPRVLLRDEDVHWLQVIGEGWAAPLRGFMREGVYLQSLHFSSVLYDTDNLTDGHLALHKSTNFSEYSNEFVSKGQRVNMPVPIVLPVNDAAKERIGEFKQVVLVSPSGEELALLNDPEVFDHRKEERITRTFGAMDNGHPYIAEILKSGDYLLGGEIELLSRIKYNDDLDQYRLTPTELRKRFEEMGADVVLAFQTRNPTHAGHAYLMNNAREQLIAQGYMNPVLWLSPLGGWTKEDDVPLDVRVRQHEAILRDGMLDKESTVLAIWPSPMIYAGPREVQWHAKSRKNAGASFFVVGRDPAGIKRSDGDKDDIYAGDHGRFVLHMAPGMEDFNILSFSKVYYDVQDHKMKPMDSSRKQDFLSISGSRMRKMAREGLQKCEGDKIPAGWEDKPTCVPQGFMVKSGWDIMIDYYQNINSPRWIPFATQFSKPVVDTSRSFSSEGTFGRTDYKLHFKNDKGEKISPWHDIPLHPVDSKDNSSYNFIVEIPKGIAHKMEVNKEEKYNPIMQDTTHNGTRGRDYLYGVPFFNYGLLPQTWEDPSVKDQSGNGGDNDPLDVIEVGTKQLPMGSVNPVKILGSIELVDQGEVDHKILALSLADADADKINSVSDLQSVKPGVLDALVDWLKKYKIPEGKSENVFSQEKPTSAEAAIQIVAETHERWQKLNAGEISVKDEFWLNYMAQVWRHWHRQWHGAVLAALRSSRSPIDVLVDREQPALSRVYGWIVDRKRRREACRTQRIAPPRIPVLSVGNATFGATGKTPFVQFLIDYVLKRASDGHVPLLLSRGYGDDEWRMLAKQFPACQLALGADRVAIGAAKVKELGGEAAPLSCVVLDDGLQQWRLAKDLEIVMVDALHPLGNGLLLPCGSLRELPRDALARADVVVIHHANLLDGEELKALTRNIQTLLDSQRNSIVATSRMKVAGLIPADRLLLGETSGTAEATVKKEKLPSIDHSILVVCGVGNPESVTKVVESLAHWVRVEVKAFPDHHAFTPGDVQDILEWVRELQSTESVVVVTTEKDFARSPSAMRILADNVDLRVLRCELELQHNRDRVKERINSLLSMV</sequence>
<dbReference type="HAMAP" id="MF_00065">
    <property type="entry name" value="Adenylyl_sulf_kinase"/>
    <property type="match status" value="1"/>
</dbReference>
<dbReference type="InterPro" id="IPR059117">
    <property type="entry name" value="APS_kinase_dom"/>
</dbReference>
<dbReference type="NCBIfam" id="NF003013">
    <property type="entry name" value="PRK03846.1"/>
    <property type="match status" value="1"/>
</dbReference>
<dbReference type="PROSITE" id="PS00387">
    <property type="entry name" value="PPASE"/>
    <property type="match status" value="1"/>
</dbReference>
<dbReference type="InterPro" id="IPR025980">
    <property type="entry name" value="ATP-Sase_PUA-like_dom"/>
</dbReference>
<proteinExistence type="inferred from homology"/>
<dbReference type="Pfam" id="PF02606">
    <property type="entry name" value="LpxK"/>
    <property type="match status" value="1"/>
</dbReference>
<dbReference type="GO" id="GO:0005524">
    <property type="term" value="F:ATP binding"/>
    <property type="evidence" value="ECO:0007669"/>
    <property type="project" value="UniProtKB-KW"/>
</dbReference>
<keyword evidence="6" id="KW-0812">Transmembrane</keyword>
<organism evidence="10 11">
    <name type="scientific">Phytophthora aleatoria</name>
    <dbReference type="NCBI Taxonomy" id="2496075"/>
    <lineage>
        <taxon>Eukaryota</taxon>
        <taxon>Sar</taxon>
        <taxon>Stramenopiles</taxon>
        <taxon>Oomycota</taxon>
        <taxon>Peronosporomycetes</taxon>
        <taxon>Peronosporales</taxon>
        <taxon>Peronosporaceae</taxon>
        <taxon>Phytophthora</taxon>
    </lineage>
</organism>
<dbReference type="CDD" id="cd00412">
    <property type="entry name" value="pyrophosphatase"/>
    <property type="match status" value="1"/>
</dbReference>
<dbReference type="GO" id="GO:0009029">
    <property type="term" value="F:lipid-A 4'-kinase activity"/>
    <property type="evidence" value="ECO:0007669"/>
    <property type="project" value="InterPro"/>
</dbReference>
<dbReference type="GO" id="GO:0000103">
    <property type="term" value="P:sulfate assimilation"/>
    <property type="evidence" value="ECO:0007669"/>
    <property type="project" value="InterPro"/>
</dbReference>
<keyword evidence="11" id="KW-1185">Reference proteome</keyword>
<evidence type="ECO:0000259" key="9">
    <source>
        <dbReference type="Pfam" id="PF14306"/>
    </source>
</evidence>
<dbReference type="PANTHER" id="PTHR11055">
    <property type="entry name" value="BIFUNCTIONAL 3'-PHOSPHOADENOSINE 5'-PHOSPHOSULFATE SYNTHASE"/>
    <property type="match status" value="1"/>
</dbReference>
<evidence type="ECO:0000256" key="2">
    <source>
        <dbReference type="ARBA" id="ARBA00022679"/>
    </source>
</evidence>
<dbReference type="Pfam" id="PF01747">
    <property type="entry name" value="ATP-sulfurylase"/>
    <property type="match status" value="1"/>
</dbReference>
<dbReference type="Pfam" id="PF01583">
    <property type="entry name" value="APS_kinase"/>
    <property type="match status" value="1"/>
</dbReference>
<evidence type="ECO:0000313" key="10">
    <source>
        <dbReference type="EMBL" id="KAG6953770.1"/>
    </source>
</evidence>
<dbReference type="NCBIfam" id="TIGR00455">
    <property type="entry name" value="apsK"/>
    <property type="match status" value="1"/>
</dbReference>
<accession>A0A8J5IPJ8</accession>
<comment type="pathway">
    <text evidence="1">Sulfur metabolism.</text>
</comment>
<reference evidence="10" key="1">
    <citation type="submission" date="2021-01" db="EMBL/GenBank/DDBJ databases">
        <title>Phytophthora aleatoria, a newly-described species from Pinus radiata is distinct from Phytophthora cactorum isolates based on comparative genomics.</title>
        <authorList>
            <person name="Mcdougal R."/>
            <person name="Panda P."/>
            <person name="Williams N."/>
            <person name="Studholme D.J."/>
        </authorList>
    </citation>
    <scope>NUCLEOTIDE SEQUENCE</scope>
    <source>
        <strain evidence="10">NZFS 4037</strain>
    </source>
</reference>